<keyword evidence="6" id="KW-0472">Membrane</keyword>
<protein>
    <recommendedName>
        <fullName evidence="11">FAD-binding domain-containing protein</fullName>
    </recommendedName>
</protein>
<dbReference type="Gene3D" id="3.40.30.20">
    <property type="match status" value="1"/>
</dbReference>
<dbReference type="SUPFAM" id="SSF52833">
    <property type="entry name" value="Thioredoxin-like"/>
    <property type="match status" value="1"/>
</dbReference>
<dbReference type="PANTHER" id="PTHR43004">
    <property type="entry name" value="TRK SYSTEM POTASSIUM UPTAKE PROTEIN"/>
    <property type="match status" value="1"/>
</dbReference>
<evidence type="ECO:0000259" key="7">
    <source>
        <dbReference type="Pfam" id="PF01494"/>
    </source>
</evidence>
<reference evidence="9 10" key="1">
    <citation type="journal article" date="2016" name="Mol. Biol. Evol.">
        <title>Comparative Genomics of Early-Diverging Mushroom-Forming Fungi Provides Insights into the Origins of Lignocellulose Decay Capabilities.</title>
        <authorList>
            <person name="Nagy L.G."/>
            <person name="Riley R."/>
            <person name="Tritt A."/>
            <person name="Adam C."/>
            <person name="Daum C."/>
            <person name="Floudas D."/>
            <person name="Sun H."/>
            <person name="Yadav J.S."/>
            <person name="Pangilinan J."/>
            <person name="Larsson K.H."/>
            <person name="Matsuura K."/>
            <person name="Barry K."/>
            <person name="Labutti K."/>
            <person name="Kuo R."/>
            <person name="Ohm R.A."/>
            <person name="Bhattacharya S.S."/>
            <person name="Shirouzu T."/>
            <person name="Yoshinaga Y."/>
            <person name="Martin F.M."/>
            <person name="Grigoriev I.V."/>
            <person name="Hibbett D.S."/>
        </authorList>
    </citation>
    <scope>NUCLEOTIDE SEQUENCE [LARGE SCALE GENOMIC DNA]</scope>
    <source>
        <strain evidence="9 10">L-15889</strain>
    </source>
</reference>
<dbReference type="PRINTS" id="PR00420">
    <property type="entry name" value="RNGMNOXGNASE"/>
</dbReference>
<dbReference type="SUPFAM" id="SSF51905">
    <property type="entry name" value="FAD/NAD(P)-binding domain"/>
    <property type="match status" value="1"/>
</dbReference>
<feature type="domain" description="Phenol hydroxylase-like C-terminal dimerisation" evidence="8">
    <location>
        <begin position="447"/>
        <end position="611"/>
    </location>
</feature>
<dbReference type="SUPFAM" id="SSF54373">
    <property type="entry name" value="FAD-linked reductases, C-terminal domain"/>
    <property type="match status" value="1"/>
</dbReference>
<keyword evidence="6" id="KW-0812">Transmembrane</keyword>
<evidence type="ECO:0000256" key="5">
    <source>
        <dbReference type="ARBA" id="ARBA00023002"/>
    </source>
</evidence>
<dbReference type="InterPro" id="IPR036249">
    <property type="entry name" value="Thioredoxin-like_sf"/>
</dbReference>
<dbReference type="AlphaFoldDB" id="A0A165PCK8"/>
<evidence type="ECO:0000259" key="8">
    <source>
        <dbReference type="Pfam" id="PF07976"/>
    </source>
</evidence>
<sequence length="612" mass="66646">MATLRPTLKKSVDTDVLIIGAGPAGLMAALTMSVLGIGVKLIDRRIPGETAGRGDGIGPRMLEIWDSLGIGAELRAIGAYIHRVVLYAPNGEGSGIKEAGQGALIPIGGTPYPHMLGATSSVIEGILIRALTARGIIVEHPFVPESLQIVKTDNDTNEPYVEVGVAELHAHYLQEKGIRQADRGELVNTPEAVKGKRAIRAKYILACDGARSWVRKAVNIALEGETTDLVWGVIDFTPETDFPTTRANCAIAPPLSGGVLYVVREDDTARVYTRLQTDPNALAENETQKSTTKDSQEKIMQVIEKAFLPYTMRFTKITWCNAYKVGQRVASTFSSDNRVFLLGDAGRTHSPMAGQGANAAMTDAYNLGKPWKLAYVLKGRADANILDTYEAERRAHALELIQIDRNIFKAFSADRLVVEAYANVLGENNMFLSGIGIKCNSRLTVPDEDNIAPGLRLGERVPWAHITRHSDWNPVSLLDLMPYNGHFKLIILPGDTRDPAVAQRFNAFAGELVQSVRADVLEYLDMLTVLNTPKEAPCESLELPPAFRAIDNVYVDEAGQGQARRNGGLYEDLQIRPGTGAVIIVRPDAMTAVVTGARAEHVSKIVKYFDTL</sequence>
<evidence type="ECO:0000256" key="6">
    <source>
        <dbReference type="SAM" id="Phobius"/>
    </source>
</evidence>
<dbReference type="Pfam" id="PF07976">
    <property type="entry name" value="Phe_hydrox_dim"/>
    <property type="match status" value="1"/>
</dbReference>
<dbReference type="InterPro" id="IPR002938">
    <property type="entry name" value="FAD-bd"/>
</dbReference>
<keyword evidence="5" id="KW-0560">Oxidoreductase</keyword>
<dbReference type="InterPro" id="IPR038220">
    <property type="entry name" value="PHOX_C_sf"/>
</dbReference>
<evidence type="ECO:0000313" key="9">
    <source>
        <dbReference type="EMBL" id="KZT68041.1"/>
    </source>
</evidence>
<dbReference type="EMBL" id="KV429070">
    <property type="protein sequence ID" value="KZT68041.1"/>
    <property type="molecule type" value="Genomic_DNA"/>
</dbReference>
<evidence type="ECO:0008006" key="11">
    <source>
        <dbReference type="Google" id="ProtNLM"/>
    </source>
</evidence>
<evidence type="ECO:0000256" key="1">
    <source>
        <dbReference type="ARBA" id="ARBA00001974"/>
    </source>
</evidence>
<dbReference type="PANTHER" id="PTHR43004:SF19">
    <property type="entry name" value="BINDING MONOOXYGENASE, PUTATIVE (JCVI)-RELATED"/>
    <property type="match status" value="1"/>
</dbReference>
<name>A0A165PCK8_9APHY</name>
<keyword evidence="10" id="KW-1185">Reference proteome</keyword>
<dbReference type="OrthoDB" id="1716816at2759"/>
<dbReference type="Proteomes" id="UP000076727">
    <property type="component" value="Unassembled WGS sequence"/>
</dbReference>
<accession>A0A165PCK8</accession>
<evidence type="ECO:0000256" key="3">
    <source>
        <dbReference type="ARBA" id="ARBA00022630"/>
    </source>
</evidence>
<dbReference type="Pfam" id="PF01494">
    <property type="entry name" value="FAD_binding_3"/>
    <property type="match status" value="1"/>
</dbReference>
<dbReference type="GO" id="GO:0071949">
    <property type="term" value="F:FAD binding"/>
    <property type="evidence" value="ECO:0007669"/>
    <property type="project" value="InterPro"/>
</dbReference>
<evidence type="ECO:0000313" key="10">
    <source>
        <dbReference type="Proteomes" id="UP000076727"/>
    </source>
</evidence>
<comment type="cofactor">
    <cofactor evidence="1">
        <name>FAD</name>
        <dbReference type="ChEBI" id="CHEBI:57692"/>
    </cofactor>
</comment>
<dbReference type="Gene3D" id="3.30.9.10">
    <property type="entry name" value="D-Amino Acid Oxidase, subunit A, domain 2"/>
    <property type="match status" value="1"/>
</dbReference>
<evidence type="ECO:0000256" key="2">
    <source>
        <dbReference type="ARBA" id="ARBA00007801"/>
    </source>
</evidence>
<keyword evidence="3" id="KW-0285">Flavoprotein</keyword>
<keyword evidence="4" id="KW-0274">FAD</keyword>
<evidence type="ECO:0000256" key="4">
    <source>
        <dbReference type="ARBA" id="ARBA00022827"/>
    </source>
</evidence>
<dbReference type="InterPro" id="IPR050641">
    <property type="entry name" value="RIFMO-like"/>
</dbReference>
<dbReference type="GO" id="GO:0016709">
    <property type="term" value="F:oxidoreductase activity, acting on paired donors, with incorporation or reduction of molecular oxygen, NAD(P)H as one donor, and incorporation of one atom of oxygen"/>
    <property type="evidence" value="ECO:0007669"/>
    <property type="project" value="UniProtKB-ARBA"/>
</dbReference>
<comment type="similarity">
    <text evidence="2">Belongs to the PheA/TfdB FAD monooxygenase family.</text>
</comment>
<proteinExistence type="inferred from homology"/>
<dbReference type="Gene3D" id="3.50.50.60">
    <property type="entry name" value="FAD/NAD(P)-binding domain"/>
    <property type="match status" value="1"/>
</dbReference>
<dbReference type="InterPro" id="IPR012941">
    <property type="entry name" value="Phe_hydrox_C_dim_dom"/>
</dbReference>
<feature type="transmembrane region" description="Helical" evidence="6">
    <location>
        <begin position="16"/>
        <end position="39"/>
    </location>
</feature>
<gene>
    <name evidence="9" type="ORF">DAEQUDRAFT_712462</name>
</gene>
<feature type="domain" description="FAD-binding" evidence="7">
    <location>
        <begin position="13"/>
        <end position="402"/>
    </location>
</feature>
<dbReference type="STRING" id="1314783.A0A165PCK8"/>
<organism evidence="9 10">
    <name type="scientific">Daedalea quercina L-15889</name>
    <dbReference type="NCBI Taxonomy" id="1314783"/>
    <lineage>
        <taxon>Eukaryota</taxon>
        <taxon>Fungi</taxon>
        <taxon>Dikarya</taxon>
        <taxon>Basidiomycota</taxon>
        <taxon>Agaricomycotina</taxon>
        <taxon>Agaricomycetes</taxon>
        <taxon>Polyporales</taxon>
        <taxon>Fomitopsis</taxon>
    </lineage>
</organism>
<dbReference type="InterPro" id="IPR036188">
    <property type="entry name" value="FAD/NAD-bd_sf"/>
</dbReference>
<keyword evidence="6" id="KW-1133">Transmembrane helix</keyword>